<dbReference type="Pfam" id="PF03313">
    <property type="entry name" value="SDH_alpha"/>
    <property type="match status" value="1"/>
</dbReference>
<dbReference type="InterPro" id="IPR021144">
    <property type="entry name" value="UPF0597"/>
</dbReference>
<sequence length="427" mass="46427">MALENKKYQNLLTILRDGLAPALGCTEPIAIAYSTASAAQKVDGKLEKIKIRVNRNIYKNGLRVGIPGTGKTGLYIAAALGYLIGDPAKELEVIEGVNNQDIKRAEDLLNENKIEIDIVEGLERLFIESIIITDKNKARAITIDKHLNITEIETGQEFNEFEIHKKEKKESEYDIKEYTLKDIFEFADQVKLSELAIIEKGINLSYEIVEKGKERGVALGDSLQKMIDSGLVNDNMMNRAQLLAATASEARMSGCKKAVMSNSGSGNQGITAFLTILGAAEVKDISEDKLYRSLVVSNLVTMYIKSYLGVLSAMCGAAVAAGTGSSIGITYMLGGDLEDALHTTRNMLGTITGIICDGAKDGCAYKVALSSRWAVQSALLAFDNTFIPSKDGILADSFEKIIENLGRVNAGMTNTDETIMEIMLENE</sequence>
<dbReference type="HAMAP" id="MF_01845">
    <property type="entry name" value="UPF0597"/>
    <property type="match status" value="1"/>
</dbReference>
<organism evidence="2">
    <name type="scientific">uncultured organism</name>
    <dbReference type="NCBI Taxonomy" id="155900"/>
    <lineage>
        <taxon>unclassified sequences</taxon>
        <taxon>environmental samples</taxon>
    </lineage>
</organism>
<proteinExistence type="inferred from homology"/>
<evidence type="ECO:0000313" key="2">
    <source>
        <dbReference type="EMBL" id="AGF93439.1"/>
    </source>
</evidence>
<dbReference type="InterPro" id="IPR005130">
    <property type="entry name" value="Ser_deHydtase-like_asu"/>
</dbReference>
<protein>
    <submittedName>
        <fullName evidence="2">Inner membrane protein</fullName>
    </submittedName>
</protein>
<dbReference type="PANTHER" id="PTHR30501">
    <property type="entry name" value="UPF0597 PROTEIN YHAM"/>
    <property type="match status" value="1"/>
</dbReference>
<dbReference type="PANTHER" id="PTHR30501:SF2">
    <property type="entry name" value="UPF0597 PROTEIN YHAM"/>
    <property type="match status" value="1"/>
</dbReference>
<feature type="domain" description="Serine dehydratase-like alpha subunit" evidence="1">
    <location>
        <begin position="90"/>
        <end position="420"/>
    </location>
</feature>
<evidence type="ECO:0000259" key="1">
    <source>
        <dbReference type="Pfam" id="PF03313"/>
    </source>
</evidence>
<accession>M1PWB2</accession>
<dbReference type="GO" id="GO:0080146">
    <property type="term" value="F:L-cysteine desulfhydrase activity"/>
    <property type="evidence" value="ECO:0007669"/>
    <property type="project" value="TreeGrafter"/>
</dbReference>
<dbReference type="GO" id="GO:0019450">
    <property type="term" value="P:L-cysteine catabolic process to pyruvate"/>
    <property type="evidence" value="ECO:0007669"/>
    <property type="project" value="TreeGrafter"/>
</dbReference>
<dbReference type="AlphaFoldDB" id="M1PWB2"/>
<gene>
    <name evidence="2" type="ORF">FLSS-26_0012</name>
</gene>
<dbReference type="EMBL" id="JX684092">
    <property type="protein sequence ID" value="AGF93439.1"/>
    <property type="molecule type" value="Genomic_DNA"/>
</dbReference>
<name>M1PWB2_9ZZZZ</name>
<reference evidence="2" key="1">
    <citation type="journal article" date="2013" name="Syst. Appl. Microbiol.">
        <title>New insights into the archaeal diversity of a hypersaline microbial mat obtained by a metagenomic approach.</title>
        <authorList>
            <person name="Lopez-Lopez A."/>
            <person name="Richter M."/>
            <person name="Pena A."/>
            <person name="Tamames J."/>
            <person name="Rossello-Mora R."/>
        </authorList>
    </citation>
    <scope>NUCLEOTIDE SEQUENCE</scope>
</reference>
<dbReference type="PIRSF" id="PIRSF006054">
    <property type="entry name" value="UCP006054"/>
    <property type="match status" value="1"/>
</dbReference>